<keyword evidence="20" id="KW-0325">Glycoprotein</keyword>
<keyword evidence="8" id="KW-0732">Signal</keyword>
<keyword evidence="11 23" id="KW-0067">ATP-binding</keyword>
<evidence type="ECO:0000256" key="16">
    <source>
        <dbReference type="ARBA" id="ARBA00023157"/>
    </source>
</evidence>
<dbReference type="Gene3D" id="6.10.250.2930">
    <property type="match status" value="1"/>
</dbReference>
<evidence type="ECO:0000256" key="4">
    <source>
        <dbReference type="ARBA" id="ARBA00022475"/>
    </source>
</evidence>
<evidence type="ECO:0000256" key="14">
    <source>
        <dbReference type="ARBA" id="ARBA00023136"/>
    </source>
</evidence>
<comment type="subcellular location">
    <subcellularLocation>
        <location evidence="2">Cell membrane</location>
        <topology evidence="2">Single-pass type I membrane protein</topology>
    </subcellularLocation>
    <subcellularLocation>
        <location evidence="1">Nucleus</location>
    </subcellularLocation>
</comment>
<evidence type="ECO:0000256" key="25">
    <source>
        <dbReference type="SAM" id="Phobius"/>
    </source>
</evidence>
<keyword evidence="4" id="KW-1003">Cell membrane</keyword>
<evidence type="ECO:0000256" key="6">
    <source>
        <dbReference type="ARBA" id="ARBA00022679"/>
    </source>
</evidence>
<dbReference type="InterPro" id="IPR032778">
    <property type="entry name" value="GF_recep_IV"/>
</dbReference>
<feature type="compositionally biased region" description="Polar residues" evidence="24">
    <location>
        <begin position="845"/>
        <end position="861"/>
    </location>
</feature>
<accession>A0A8C4R827</accession>
<keyword evidence="21" id="KW-0539">Nucleus</keyword>
<feature type="compositionally biased region" description="Polar residues" evidence="24">
    <location>
        <begin position="873"/>
        <end position="882"/>
    </location>
</feature>
<dbReference type="GO" id="GO:0009925">
    <property type="term" value="C:basal plasma membrane"/>
    <property type="evidence" value="ECO:0007669"/>
    <property type="project" value="TreeGrafter"/>
</dbReference>
<keyword evidence="14 25" id="KW-0472">Membrane</keyword>
<keyword evidence="6" id="KW-0808">Transferase</keyword>
<feature type="binding site" evidence="23">
    <location>
        <position position="440"/>
    </location>
    <ligand>
        <name>ATP</name>
        <dbReference type="ChEBI" id="CHEBI:30616"/>
    </ligand>
</feature>
<dbReference type="Gene3D" id="3.80.20.20">
    <property type="entry name" value="Receptor L-domain"/>
    <property type="match status" value="1"/>
</dbReference>
<keyword evidence="28" id="KW-1185">Reference proteome</keyword>
<evidence type="ECO:0000256" key="15">
    <source>
        <dbReference type="ARBA" id="ARBA00023137"/>
    </source>
</evidence>
<keyword evidence="7 25" id="KW-0812">Transmembrane</keyword>
<dbReference type="Proteomes" id="UP000694388">
    <property type="component" value="Unplaced"/>
</dbReference>
<dbReference type="InterPro" id="IPR009030">
    <property type="entry name" value="Growth_fac_rcpt_cys_sf"/>
</dbReference>
<feature type="compositionally biased region" description="Low complexity" evidence="24">
    <location>
        <begin position="1230"/>
        <end position="1249"/>
    </location>
</feature>
<evidence type="ECO:0000259" key="26">
    <source>
        <dbReference type="PROSITE" id="PS50011"/>
    </source>
</evidence>
<feature type="region of interest" description="Disordered" evidence="24">
    <location>
        <begin position="679"/>
        <end position="703"/>
    </location>
</feature>
<dbReference type="GO" id="GO:0023056">
    <property type="term" value="P:positive regulation of signaling"/>
    <property type="evidence" value="ECO:0007669"/>
    <property type="project" value="UniProtKB-ARBA"/>
</dbReference>
<dbReference type="Gene3D" id="2.10.220.10">
    <property type="entry name" value="Hormone Receptor, Insulin-like Growth Factor Receptor 1, Chain A, domain 2"/>
    <property type="match status" value="2"/>
</dbReference>
<dbReference type="Gene3D" id="3.30.200.20">
    <property type="entry name" value="Phosphorylase Kinase, domain 1"/>
    <property type="match status" value="1"/>
</dbReference>
<dbReference type="Pfam" id="PF01030">
    <property type="entry name" value="Recep_L_domain"/>
    <property type="match status" value="1"/>
</dbReference>
<keyword evidence="18" id="KW-0804">Transcription</keyword>
<dbReference type="SUPFAM" id="SSF56112">
    <property type="entry name" value="Protein kinase-like (PK-like)"/>
    <property type="match status" value="1"/>
</dbReference>
<dbReference type="Pfam" id="PF14843">
    <property type="entry name" value="GF_recep_IV"/>
    <property type="match status" value="1"/>
</dbReference>
<dbReference type="InterPro" id="IPR000494">
    <property type="entry name" value="Rcpt_L-dom"/>
</dbReference>
<dbReference type="GO" id="GO:0043066">
    <property type="term" value="P:negative regulation of apoptotic process"/>
    <property type="evidence" value="ECO:0007669"/>
    <property type="project" value="TreeGrafter"/>
</dbReference>
<dbReference type="InterPro" id="IPR000719">
    <property type="entry name" value="Prot_kinase_dom"/>
</dbReference>
<evidence type="ECO:0000256" key="1">
    <source>
        <dbReference type="ARBA" id="ARBA00004123"/>
    </source>
</evidence>
<evidence type="ECO:0000256" key="12">
    <source>
        <dbReference type="ARBA" id="ARBA00022989"/>
    </source>
</evidence>
<dbReference type="GO" id="GO:0010647">
    <property type="term" value="P:positive regulation of cell communication"/>
    <property type="evidence" value="ECO:0007669"/>
    <property type="project" value="UniProtKB-ARBA"/>
</dbReference>
<feature type="region of interest" description="Disordered" evidence="24">
    <location>
        <begin position="1162"/>
        <end position="1280"/>
    </location>
</feature>
<feature type="transmembrane region" description="Helical" evidence="25">
    <location>
        <begin position="338"/>
        <end position="363"/>
    </location>
</feature>
<dbReference type="InterPro" id="IPR017441">
    <property type="entry name" value="Protein_kinase_ATP_BS"/>
</dbReference>
<evidence type="ECO:0000256" key="19">
    <source>
        <dbReference type="ARBA" id="ARBA00023170"/>
    </source>
</evidence>
<dbReference type="GO" id="GO:0022008">
    <property type="term" value="P:neurogenesis"/>
    <property type="evidence" value="ECO:0007669"/>
    <property type="project" value="TreeGrafter"/>
</dbReference>
<keyword evidence="19" id="KW-0675">Receptor</keyword>
<dbReference type="Ensembl" id="ENSEBUT00000025485.1">
    <property type="protein sequence ID" value="ENSEBUP00000024909.1"/>
    <property type="gene ID" value="ENSEBUG00000015384.1"/>
</dbReference>
<feature type="region of interest" description="Disordered" evidence="24">
    <location>
        <begin position="843"/>
        <end position="892"/>
    </location>
</feature>
<dbReference type="CDD" id="cd00064">
    <property type="entry name" value="FU"/>
    <property type="match status" value="2"/>
</dbReference>
<dbReference type="GO" id="GO:0043235">
    <property type="term" value="C:receptor complex"/>
    <property type="evidence" value="ECO:0007669"/>
    <property type="project" value="TreeGrafter"/>
</dbReference>
<feature type="region of interest" description="Disordered" evidence="24">
    <location>
        <begin position="716"/>
        <end position="757"/>
    </location>
</feature>
<evidence type="ECO:0000256" key="7">
    <source>
        <dbReference type="ARBA" id="ARBA00022692"/>
    </source>
</evidence>
<dbReference type="PANTHER" id="PTHR24416:SF566">
    <property type="entry name" value="EPIDERMAL GROWTH FACTOR RECEPTOR"/>
    <property type="match status" value="1"/>
</dbReference>
<dbReference type="GO" id="GO:0004714">
    <property type="term" value="F:transmembrane receptor protein tyrosine kinase activity"/>
    <property type="evidence" value="ECO:0007669"/>
    <property type="project" value="UniProtKB-EC"/>
</dbReference>
<dbReference type="FunFam" id="2.10.220.10:FF:000002">
    <property type="entry name" value="Receptor protein-tyrosine kinase"/>
    <property type="match status" value="1"/>
</dbReference>
<keyword evidence="16" id="KW-1015">Disulfide bond</keyword>
<dbReference type="InterPro" id="IPR008266">
    <property type="entry name" value="Tyr_kinase_AS"/>
</dbReference>
<keyword evidence="13" id="KW-0805">Transcription regulation</keyword>
<dbReference type="SUPFAM" id="SSF52058">
    <property type="entry name" value="L domain-like"/>
    <property type="match status" value="1"/>
</dbReference>
<dbReference type="InterPro" id="IPR001368">
    <property type="entry name" value="TNFR/NGFR_Cys_rich_reg"/>
</dbReference>
<dbReference type="EC" id="2.7.10.1" evidence="3"/>
<proteinExistence type="predicted"/>
<evidence type="ECO:0000313" key="28">
    <source>
        <dbReference type="Proteomes" id="UP000694388"/>
    </source>
</evidence>
<keyword evidence="15" id="KW-0829">Tyrosine-protein kinase</keyword>
<dbReference type="InterPro" id="IPR011009">
    <property type="entry name" value="Kinase-like_dom_sf"/>
</dbReference>
<dbReference type="InterPro" id="IPR036941">
    <property type="entry name" value="Rcpt_L-dom_sf"/>
</dbReference>
<dbReference type="GO" id="GO:0008284">
    <property type="term" value="P:positive regulation of cell population proliferation"/>
    <property type="evidence" value="ECO:0007669"/>
    <property type="project" value="TreeGrafter"/>
</dbReference>
<evidence type="ECO:0000256" key="21">
    <source>
        <dbReference type="ARBA" id="ARBA00023242"/>
    </source>
</evidence>
<evidence type="ECO:0000256" key="10">
    <source>
        <dbReference type="ARBA" id="ARBA00022777"/>
    </source>
</evidence>
<evidence type="ECO:0000256" key="20">
    <source>
        <dbReference type="ARBA" id="ARBA00023180"/>
    </source>
</evidence>
<keyword evidence="10" id="KW-0418">Kinase</keyword>
<dbReference type="SMART" id="SM00261">
    <property type="entry name" value="FU"/>
    <property type="match status" value="3"/>
</dbReference>
<evidence type="ECO:0000256" key="5">
    <source>
        <dbReference type="ARBA" id="ARBA00022553"/>
    </source>
</evidence>
<evidence type="ECO:0000256" key="11">
    <source>
        <dbReference type="ARBA" id="ARBA00022840"/>
    </source>
</evidence>
<sequence length="1280" mass="138483">MEIEKMGQTVCEVCPGTCPLVCDGIGVGALSRARAVDASNIDTFRNCSKIQGNVVFLISSFQGDKFMNIPPLDPAKISFFKTVKEITGYLMVQSWPPNVTDLSVFENLVTIRGRSLRNGHSLQIIGLQHVTSLGLRSLHEFSAGDVYLHDNSRLCYFHSVAWHRLFTTRHQAANFSAARSLTNCKENGFLCDRMCSRDGCWGPGPTQCLTCLHIRRGQECVPSCYIDSGSYREYEDSGECQPCHSECLPLNGSATCTGPGPTHCVRCANMREREECVERCPVAVLELSGVLMSRYPDINGSCLPCHPNCSQGCFGPLENDCRGLLLKVITPPASGVGALFLVVTIVGGLIIFVSLLICCVLTARRRSIARRRAMRRFVREEELVQPLTPSGVAPNQAQLRILKETELRRGRELGSGAFGTVHKGVWVPEGEVVKIPVAIKVLREGTSPRANKEILDEAYVMASVEHPHLVRLLGVCLAPSVQLITQLMPLGCLLEYARRHSNSIGSQLLLNWAVQISKGMLYLEERRLVHRDLAARNVLVKNPQHVKITDFGLARLLDVNQDEYQADSGKMPIKWMALESIQFRIFTHQSDVWSYGVTVWELMTFGGKPYEGIPAREIPELLENGERLPQPPICTIDVYMIMVKCWMIDADSRPRFRELANEFSRMARDPQRYLVIQGDKSSAMPSPGETKHQTSGTGDTDDDITTVVDAEEYLVPKQQRFFEEPAQNGTTERQPQQTQPPPPPKAGINALSSAPPNALSLLHPTSVATISATQSTVNNTPAAAVLIPSSTAGVITAPSNMLPDKGQLWFKVPATYMPMSGVQFPDSNELAPAAFRLQSPGLPVPTSQATSSGTNLNTTAPPHSMLGRKTRRSQIGQSVDTSTGRHRYNSDPTHVPLVQQLLSTSAEPQFLREVTLVPGHGMSTEGAYIMPTAGDVAPNSNPFTGSTESSPLSVLEQFQHATTVPGFHPREPAYLNSAWESDSRRGAGEVSEIVLKAGDTNIQKMLVLPDSLDNPEYMTESRKRRSVATRIGHAGTLGNVSQRGLGFDDKTIGDKAMDQGTPGSLGMAKQGLIGHGEIAHNKAGQVGSIAGVSGPSVKVEGDMLKDGIGDGAGGFHYTRTQLPHSGTDPSKRWNVTPVAATEGHGASSAVTSANFTFPRNSGTAGSATSVLRGGGDLTTVTLPRPPGGVTPDGLSRSNVISHLAVGTSTSMPPQKRSQGRSTLSRNWQDVVTGTASSGTTTKTSGVSSTIGNGVRRTGDRTPAPGNKQRHNFHTHSVSQV</sequence>
<dbReference type="PROSITE" id="PS00107">
    <property type="entry name" value="PROTEIN_KINASE_ATP"/>
    <property type="match status" value="1"/>
</dbReference>
<dbReference type="InterPro" id="IPR020635">
    <property type="entry name" value="Tyr_kinase_cat_dom"/>
</dbReference>
<evidence type="ECO:0000256" key="3">
    <source>
        <dbReference type="ARBA" id="ARBA00011902"/>
    </source>
</evidence>
<dbReference type="InterPro" id="IPR006212">
    <property type="entry name" value="Furin_repeat"/>
</dbReference>
<reference evidence="27" key="1">
    <citation type="submission" date="2025-08" db="UniProtKB">
        <authorList>
            <consortium name="Ensembl"/>
        </authorList>
    </citation>
    <scope>IDENTIFICATION</scope>
</reference>
<evidence type="ECO:0000256" key="13">
    <source>
        <dbReference type="ARBA" id="ARBA00023015"/>
    </source>
</evidence>
<keyword evidence="17" id="KW-0010">Activator</keyword>
<dbReference type="PROSITE" id="PS50011">
    <property type="entry name" value="PROTEIN_KINASE_DOM"/>
    <property type="match status" value="1"/>
</dbReference>
<evidence type="ECO:0000313" key="27">
    <source>
        <dbReference type="Ensembl" id="ENSEBUP00000024909.1"/>
    </source>
</evidence>
<evidence type="ECO:0000256" key="18">
    <source>
        <dbReference type="ARBA" id="ARBA00023163"/>
    </source>
</evidence>
<keyword evidence="5" id="KW-0597">Phosphoprotein</keyword>
<feature type="compositionally biased region" description="Polar residues" evidence="24">
    <location>
        <begin position="1195"/>
        <end position="1229"/>
    </location>
</feature>
<organism evidence="27 28">
    <name type="scientific">Eptatretus burgeri</name>
    <name type="common">Inshore hagfish</name>
    <dbReference type="NCBI Taxonomy" id="7764"/>
    <lineage>
        <taxon>Eukaryota</taxon>
        <taxon>Metazoa</taxon>
        <taxon>Chordata</taxon>
        <taxon>Craniata</taxon>
        <taxon>Vertebrata</taxon>
        <taxon>Cyclostomata</taxon>
        <taxon>Myxini</taxon>
        <taxon>Myxiniformes</taxon>
        <taxon>Myxinidae</taxon>
        <taxon>Eptatretinae</taxon>
        <taxon>Eptatretus</taxon>
    </lineage>
</organism>
<dbReference type="SUPFAM" id="SSF57184">
    <property type="entry name" value="Growth factor receptor domain"/>
    <property type="match status" value="1"/>
</dbReference>
<evidence type="ECO:0000256" key="24">
    <source>
        <dbReference type="SAM" id="MobiDB-lite"/>
    </source>
</evidence>
<name>A0A8C4R827_EPTBU</name>
<dbReference type="SMART" id="SM00219">
    <property type="entry name" value="TyrKc"/>
    <property type="match status" value="1"/>
</dbReference>
<evidence type="ECO:0000256" key="22">
    <source>
        <dbReference type="ARBA" id="ARBA00051243"/>
    </source>
</evidence>
<protein>
    <recommendedName>
        <fullName evidence="3">receptor protein-tyrosine kinase</fullName>
        <ecNumber evidence="3">2.7.10.1</ecNumber>
    </recommendedName>
</protein>
<dbReference type="FunFam" id="3.30.200.20:FF:000422">
    <property type="entry name" value="Receptor protein-tyrosine kinase"/>
    <property type="match status" value="1"/>
</dbReference>
<dbReference type="FunFam" id="1.10.510.10:FF:002828">
    <property type="entry name" value="Receptor tyrosine-protein kinase erbB-2"/>
    <property type="match status" value="1"/>
</dbReference>
<dbReference type="GO" id="GO:0038127">
    <property type="term" value="P:ERBB signaling pathway"/>
    <property type="evidence" value="ECO:0007669"/>
    <property type="project" value="UniProtKB-ARBA"/>
</dbReference>
<dbReference type="InterPro" id="IPR050122">
    <property type="entry name" value="RTK"/>
</dbReference>
<dbReference type="Gene3D" id="1.10.510.10">
    <property type="entry name" value="Transferase(Phosphotransferase) domain 1"/>
    <property type="match status" value="1"/>
</dbReference>
<dbReference type="PRINTS" id="PR00109">
    <property type="entry name" value="TYRKINASE"/>
</dbReference>
<evidence type="ECO:0000256" key="23">
    <source>
        <dbReference type="PROSITE-ProRule" id="PRU10141"/>
    </source>
</evidence>
<dbReference type="PROSITE" id="PS00109">
    <property type="entry name" value="PROTEIN_KINASE_TYR"/>
    <property type="match status" value="1"/>
</dbReference>
<dbReference type="CDD" id="cd05057">
    <property type="entry name" value="PTKc_EGFR_like"/>
    <property type="match status" value="1"/>
</dbReference>
<dbReference type="GO" id="GO:0005634">
    <property type="term" value="C:nucleus"/>
    <property type="evidence" value="ECO:0007669"/>
    <property type="project" value="UniProtKB-SubCell"/>
</dbReference>
<dbReference type="AlphaFoldDB" id="A0A8C4R827"/>
<evidence type="ECO:0000256" key="9">
    <source>
        <dbReference type="ARBA" id="ARBA00022741"/>
    </source>
</evidence>
<reference evidence="27" key="2">
    <citation type="submission" date="2025-09" db="UniProtKB">
        <authorList>
            <consortium name="Ensembl"/>
        </authorList>
    </citation>
    <scope>IDENTIFICATION</scope>
</reference>
<evidence type="ECO:0000256" key="2">
    <source>
        <dbReference type="ARBA" id="ARBA00004251"/>
    </source>
</evidence>
<dbReference type="InterPro" id="IPR001245">
    <property type="entry name" value="Ser-Thr/Tyr_kinase_cat_dom"/>
</dbReference>
<dbReference type="GO" id="GO:0005524">
    <property type="term" value="F:ATP binding"/>
    <property type="evidence" value="ECO:0007669"/>
    <property type="project" value="UniProtKB-UniRule"/>
</dbReference>
<evidence type="ECO:0000256" key="8">
    <source>
        <dbReference type="ARBA" id="ARBA00022729"/>
    </source>
</evidence>
<dbReference type="GeneTree" id="ENSGT00940000155450"/>
<dbReference type="Pfam" id="PF07714">
    <property type="entry name" value="PK_Tyr_Ser-Thr"/>
    <property type="match status" value="1"/>
</dbReference>
<keyword evidence="9 23" id="KW-0547">Nucleotide-binding</keyword>
<feature type="domain" description="Protein kinase" evidence="26">
    <location>
        <begin position="407"/>
        <end position="674"/>
    </location>
</feature>
<evidence type="ECO:0000256" key="17">
    <source>
        <dbReference type="ARBA" id="ARBA00023159"/>
    </source>
</evidence>
<keyword evidence="12 25" id="KW-1133">Transmembrane helix</keyword>
<dbReference type="InterPro" id="IPR044912">
    <property type="entry name" value="Egfr_JX_dom"/>
</dbReference>
<dbReference type="PROSITE" id="PS00652">
    <property type="entry name" value="TNFR_NGFR_1"/>
    <property type="match status" value="1"/>
</dbReference>
<comment type="catalytic activity">
    <reaction evidence="22">
        <text>L-tyrosyl-[protein] + ATP = O-phospho-L-tyrosyl-[protein] + ADP + H(+)</text>
        <dbReference type="Rhea" id="RHEA:10596"/>
        <dbReference type="Rhea" id="RHEA-COMP:10136"/>
        <dbReference type="Rhea" id="RHEA-COMP:20101"/>
        <dbReference type="ChEBI" id="CHEBI:15378"/>
        <dbReference type="ChEBI" id="CHEBI:30616"/>
        <dbReference type="ChEBI" id="CHEBI:46858"/>
        <dbReference type="ChEBI" id="CHEBI:61978"/>
        <dbReference type="ChEBI" id="CHEBI:456216"/>
        <dbReference type="EC" id="2.7.10.1"/>
    </reaction>
</comment>
<dbReference type="PANTHER" id="PTHR24416">
    <property type="entry name" value="TYROSINE-PROTEIN KINASE RECEPTOR"/>
    <property type="match status" value="1"/>
</dbReference>